<dbReference type="RefSeq" id="WP_284300269.1">
    <property type="nucleotide sequence ID" value="NZ_BSSV01000007.1"/>
</dbReference>
<keyword evidence="3" id="KW-1185">Reference proteome</keyword>
<keyword evidence="1" id="KW-0732">Signal</keyword>
<accession>A0ABQ6HGT8</accession>
<evidence type="ECO:0000313" key="3">
    <source>
        <dbReference type="Proteomes" id="UP001157134"/>
    </source>
</evidence>
<comment type="caution">
    <text evidence="2">The sequence shown here is derived from an EMBL/GenBank/DDBJ whole genome shotgun (WGS) entry which is preliminary data.</text>
</comment>
<feature type="signal peptide" evidence="1">
    <location>
        <begin position="1"/>
        <end position="21"/>
    </location>
</feature>
<evidence type="ECO:0000313" key="2">
    <source>
        <dbReference type="EMBL" id="GLX86844.1"/>
    </source>
</evidence>
<proteinExistence type="predicted"/>
<name>A0ABQ6HGT8_9GAMM</name>
<dbReference type="EMBL" id="BSSV01000007">
    <property type="protein sequence ID" value="GLX86844.1"/>
    <property type="molecule type" value="Genomic_DNA"/>
</dbReference>
<sequence>MKKPALLLLPLIACASYSASAHETDHWDQYETLATNISKTVKTAPLDKLTKQSIELTQLSTQLIPAFIEQHPICKGYLTAALGASNKMTSLSLEDIEKDYHADGKLPAVKSAKCYHAKDLLVHPATMAVIGKTQQDTKQTRQQMADELEEVLEHFNQVKSAAGI</sequence>
<protein>
    <submittedName>
        <fullName evidence="2">Uncharacterized protein</fullName>
    </submittedName>
</protein>
<feature type="chain" id="PRO_5045119814" evidence="1">
    <location>
        <begin position="22"/>
        <end position="164"/>
    </location>
</feature>
<reference evidence="2 3" key="1">
    <citation type="submission" date="2023-03" db="EMBL/GenBank/DDBJ databases">
        <title>Thalassotalea loyana LMG 22536T draft genome sequence.</title>
        <authorList>
            <person name="Sawabe T."/>
        </authorList>
    </citation>
    <scope>NUCLEOTIDE SEQUENCE [LARGE SCALE GENOMIC DNA]</scope>
    <source>
        <strain evidence="2 3">LMG 22536</strain>
    </source>
</reference>
<evidence type="ECO:0000256" key="1">
    <source>
        <dbReference type="SAM" id="SignalP"/>
    </source>
</evidence>
<organism evidence="2 3">
    <name type="scientific">Thalassotalea loyana</name>
    <dbReference type="NCBI Taxonomy" id="280483"/>
    <lineage>
        <taxon>Bacteria</taxon>
        <taxon>Pseudomonadati</taxon>
        <taxon>Pseudomonadota</taxon>
        <taxon>Gammaproteobacteria</taxon>
        <taxon>Alteromonadales</taxon>
        <taxon>Colwelliaceae</taxon>
        <taxon>Thalassotalea</taxon>
    </lineage>
</organism>
<dbReference type="Proteomes" id="UP001157134">
    <property type="component" value="Unassembled WGS sequence"/>
</dbReference>
<gene>
    <name evidence="2" type="ORF">tloyanaT_30970</name>
</gene>